<evidence type="ECO:0000256" key="5">
    <source>
        <dbReference type="PIRSR" id="PIRSR001430-1"/>
    </source>
</evidence>
<comment type="function">
    <text evidence="4">Formation of pseudouridine at positions 38, 39 and 40 in the anticodon stem and loop of transfer RNAs.</text>
</comment>
<dbReference type="PANTHER" id="PTHR11142">
    <property type="entry name" value="PSEUDOURIDYLATE SYNTHASE"/>
    <property type="match status" value="1"/>
</dbReference>
<feature type="binding site" evidence="4 6">
    <location>
        <position position="111"/>
    </location>
    <ligand>
        <name>substrate</name>
    </ligand>
</feature>
<comment type="caution">
    <text evidence="9">The sequence shown here is derived from an EMBL/GenBank/DDBJ whole genome shotgun (WGS) entry which is preliminary data.</text>
</comment>
<feature type="active site" description="Nucleophile" evidence="4 5">
    <location>
        <position position="57"/>
    </location>
</feature>
<dbReference type="GO" id="GO:0160147">
    <property type="term" value="F:tRNA pseudouridine(38-40) synthase activity"/>
    <property type="evidence" value="ECO:0007669"/>
    <property type="project" value="UniProtKB-EC"/>
</dbReference>
<gene>
    <name evidence="4 9" type="primary">truA</name>
    <name evidence="9" type="ORF">ACFSAS_00165</name>
</gene>
<dbReference type="AlphaFoldDB" id="A0ABD6DPV9"/>
<dbReference type="InterPro" id="IPR001406">
    <property type="entry name" value="PsdUridine_synth_TruA"/>
</dbReference>
<dbReference type="HAMAP" id="MF_00171">
    <property type="entry name" value="TruA"/>
    <property type="match status" value="1"/>
</dbReference>
<organism evidence="9 10">
    <name type="scientific">Halobellus litoreus</name>
    <dbReference type="NCBI Taxonomy" id="755310"/>
    <lineage>
        <taxon>Archaea</taxon>
        <taxon>Methanobacteriati</taxon>
        <taxon>Methanobacteriota</taxon>
        <taxon>Stenosarchaea group</taxon>
        <taxon>Halobacteria</taxon>
        <taxon>Halobacteriales</taxon>
        <taxon>Haloferacaceae</taxon>
        <taxon>Halobellus</taxon>
    </lineage>
</organism>
<dbReference type="InterPro" id="IPR020094">
    <property type="entry name" value="TruA/RsuA/RluB/E/F_N"/>
</dbReference>
<keyword evidence="10" id="KW-1185">Reference proteome</keyword>
<dbReference type="GO" id="GO:0031119">
    <property type="term" value="P:tRNA pseudouridine synthesis"/>
    <property type="evidence" value="ECO:0007669"/>
    <property type="project" value="UniProtKB-UniRule"/>
</dbReference>
<dbReference type="PIRSF" id="PIRSF001430">
    <property type="entry name" value="tRNA_psdUrid_synth"/>
    <property type="match status" value="1"/>
</dbReference>
<comment type="similarity">
    <text evidence="1 4 7">Belongs to the tRNA pseudouridine synthase TruA family.</text>
</comment>
<evidence type="ECO:0000256" key="2">
    <source>
        <dbReference type="ARBA" id="ARBA00022694"/>
    </source>
</evidence>
<keyword evidence="2 4" id="KW-0819">tRNA processing</keyword>
<evidence type="ECO:0000256" key="1">
    <source>
        <dbReference type="ARBA" id="ARBA00009375"/>
    </source>
</evidence>
<dbReference type="InterPro" id="IPR020103">
    <property type="entry name" value="PsdUridine_synth_cat_dom_sf"/>
</dbReference>
<dbReference type="Gene3D" id="3.30.70.660">
    <property type="entry name" value="Pseudouridine synthase I, catalytic domain, C-terminal subdomain"/>
    <property type="match status" value="1"/>
</dbReference>
<dbReference type="InterPro" id="IPR020095">
    <property type="entry name" value="PsdUridine_synth_TruA_C"/>
</dbReference>
<dbReference type="NCBIfam" id="NF000622">
    <property type="entry name" value="PRK00021.3-3"/>
    <property type="match status" value="1"/>
</dbReference>
<sequence length="288" mass="31116">MRAFRVAYDGRPFHGFQRQPSVPTVEDAVFDALDALDVFDRGARDRPRGYAAAGRTDAGVSALAQTVAFECPEWCSPRALNGELPGHVRAWAAADAPGDFHATHDAVRREYVYDLYGPALDDERAAEAAATLGGEHDFHNLTPDDRGTVRDVSISIDRDGDFLSLRVAAGGFPRSLVRRLVSVIRGVAGGDRTVENVRRLLGPEPLDGPDGVPAAPPGPLLLADVDYPGLDFERDPRGVESAVEVFDARRRDALVRSRVTGRIVVAVGGVVDDGTGRRDESDGRPRRQ</sequence>
<dbReference type="EMBL" id="JBHUDP010000001">
    <property type="protein sequence ID" value="MFD1684023.1"/>
    <property type="molecule type" value="Genomic_DNA"/>
</dbReference>
<protein>
    <recommendedName>
        <fullName evidence="4">tRNA pseudouridine synthase A</fullName>
        <ecNumber evidence="4">5.4.99.12</ecNumber>
    </recommendedName>
    <alternativeName>
        <fullName evidence="4">tRNA pseudouridine(38-40) synthase</fullName>
    </alternativeName>
    <alternativeName>
        <fullName evidence="4">tRNA pseudouridylate synthase I</fullName>
    </alternativeName>
    <alternativeName>
        <fullName evidence="4">tRNA-uridine isomerase I</fullName>
    </alternativeName>
</protein>
<comment type="caution">
    <text evidence="4">Lacks conserved residue(s) required for the propagation of feature annotation.</text>
</comment>
<feature type="domain" description="Pseudouridine synthase I TruA alpha/beta" evidence="8">
    <location>
        <begin position="128"/>
        <end position="228"/>
    </location>
</feature>
<evidence type="ECO:0000256" key="3">
    <source>
        <dbReference type="ARBA" id="ARBA00023235"/>
    </source>
</evidence>
<evidence type="ECO:0000313" key="9">
    <source>
        <dbReference type="EMBL" id="MFD1684023.1"/>
    </source>
</evidence>
<evidence type="ECO:0000256" key="6">
    <source>
        <dbReference type="PIRSR" id="PIRSR001430-2"/>
    </source>
</evidence>
<evidence type="ECO:0000259" key="8">
    <source>
        <dbReference type="Pfam" id="PF01416"/>
    </source>
</evidence>
<dbReference type="Gene3D" id="3.30.70.580">
    <property type="entry name" value="Pseudouridine synthase I, catalytic domain, N-terminal subdomain"/>
    <property type="match status" value="1"/>
</dbReference>
<evidence type="ECO:0000256" key="7">
    <source>
        <dbReference type="RuleBase" id="RU003792"/>
    </source>
</evidence>
<name>A0ABD6DPV9_9EURY</name>
<dbReference type="RefSeq" id="WP_390281747.1">
    <property type="nucleotide sequence ID" value="NZ_JBHUDP010000001.1"/>
</dbReference>
<evidence type="ECO:0000313" key="10">
    <source>
        <dbReference type="Proteomes" id="UP001597092"/>
    </source>
</evidence>
<accession>A0ABD6DPV9</accession>
<dbReference type="EC" id="5.4.99.12" evidence="4"/>
<dbReference type="PANTHER" id="PTHR11142:SF0">
    <property type="entry name" value="TRNA PSEUDOURIDINE SYNTHASE-LIKE 1"/>
    <property type="match status" value="1"/>
</dbReference>
<dbReference type="SUPFAM" id="SSF55120">
    <property type="entry name" value="Pseudouridine synthase"/>
    <property type="match status" value="1"/>
</dbReference>
<proteinExistence type="inferred from homology"/>
<dbReference type="Pfam" id="PF01416">
    <property type="entry name" value="PseudoU_synth_1"/>
    <property type="match status" value="1"/>
</dbReference>
<evidence type="ECO:0000256" key="4">
    <source>
        <dbReference type="HAMAP-Rule" id="MF_00171"/>
    </source>
</evidence>
<comment type="catalytic activity">
    <reaction evidence="4 7">
        <text>uridine(38/39/40) in tRNA = pseudouridine(38/39/40) in tRNA</text>
        <dbReference type="Rhea" id="RHEA:22376"/>
        <dbReference type="Rhea" id="RHEA-COMP:10085"/>
        <dbReference type="Rhea" id="RHEA-COMP:10087"/>
        <dbReference type="ChEBI" id="CHEBI:65314"/>
        <dbReference type="ChEBI" id="CHEBI:65315"/>
        <dbReference type="EC" id="5.4.99.12"/>
    </reaction>
</comment>
<dbReference type="Proteomes" id="UP001597092">
    <property type="component" value="Unassembled WGS sequence"/>
</dbReference>
<keyword evidence="3 4" id="KW-0413">Isomerase</keyword>
<reference evidence="9 10" key="1">
    <citation type="journal article" date="2019" name="Int. J. Syst. Evol. Microbiol.">
        <title>The Global Catalogue of Microorganisms (GCM) 10K type strain sequencing project: providing services to taxonomists for standard genome sequencing and annotation.</title>
        <authorList>
            <consortium name="The Broad Institute Genomics Platform"/>
            <consortium name="The Broad Institute Genome Sequencing Center for Infectious Disease"/>
            <person name="Wu L."/>
            <person name="Ma J."/>
        </authorList>
    </citation>
    <scope>NUCLEOTIDE SEQUENCE [LARGE SCALE GENOMIC DNA]</scope>
    <source>
        <strain evidence="9 10">CGMCC 1.10387</strain>
    </source>
</reference>
<dbReference type="InterPro" id="IPR020097">
    <property type="entry name" value="PsdUridine_synth_TruA_a/b_dom"/>
</dbReference>